<dbReference type="GO" id="GO:0005509">
    <property type="term" value="F:calcium ion binding"/>
    <property type="evidence" value="ECO:0007669"/>
    <property type="project" value="InterPro"/>
</dbReference>
<sequence>MGNDSSRPVAGKLSPSEVDRVSRRFHRLPLYKGKAKIGELADMAEIGGNPIMYQVLRAFDAENSGYLSLEMFVSAIEFFCQLKDIDSQYSFAFRLYDQDKDGFISLDELQNTLRTLVGHRYPGDQLDEIAKSTLTVFDEDCDGKLSFAEFKSLLTSSDLQSRMAPSFF</sequence>
<dbReference type="InterPro" id="IPR018247">
    <property type="entry name" value="EF_Hand_1_Ca_BS"/>
</dbReference>
<protein>
    <recommendedName>
        <fullName evidence="4">EF-hand domain-containing protein</fullName>
    </recommendedName>
</protein>
<keyword evidence="3" id="KW-0106">Calcium</keyword>
<feature type="domain" description="EF-hand" evidence="4">
    <location>
        <begin position="125"/>
        <end position="160"/>
    </location>
</feature>
<keyword evidence="2" id="KW-0677">Repeat</keyword>
<dbReference type="CDD" id="cd00051">
    <property type="entry name" value="EFh"/>
    <property type="match status" value="1"/>
</dbReference>
<gene>
    <name evidence="5" type="ORF">PPAR00522_LOCUS6230</name>
</gene>
<dbReference type="Pfam" id="PF13833">
    <property type="entry name" value="EF-hand_8"/>
    <property type="match status" value="1"/>
</dbReference>
<organism evidence="5">
    <name type="scientific">Polytomella parva</name>
    <dbReference type="NCBI Taxonomy" id="51329"/>
    <lineage>
        <taxon>Eukaryota</taxon>
        <taxon>Viridiplantae</taxon>
        <taxon>Chlorophyta</taxon>
        <taxon>core chlorophytes</taxon>
        <taxon>Chlorophyceae</taxon>
        <taxon>CS clade</taxon>
        <taxon>Chlamydomonadales</taxon>
        <taxon>Chlamydomonadaceae</taxon>
        <taxon>Polytomella</taxon>
    </lineage>
</organism>
<evidence type="ECO:0000259" key="4">
    <source>
        <dbReference type="PROSITE" id="PS50222"/>
    </source>
</evidence>
<evidence type="ECO:0000256" key="1">
    <source>
        <dbReference type="ARBA" id="ARBA00022723"/>
    </source>
</evidence>
<dbReference type="SUPFAM" id="SSF47473">
    <property type="entry name" value="EF-hand"/>
    <property type="match status" value="1"/>
</dbReference>
<dbReference type="SMART" id="SM00054">
    <property type="entry name" value="EFh"/>
    <property type="match status" value="3"/>
</dbReference>
<dbReference type="InterPro" id="IPR002048">
    <property type="entry name" value="EF_hand_dom"/>
</dbReference>
<feature type="domain" description="EF-hand" evidence="4">
    <location>
        <begin position="84"/>
        <end position="119"/>
    </location>
</feature>
<dbReference type="Gene3D" id="1.10.238.10">
    <property type="entry name" value="EF-hand"/>
    <property type="match status" value="1"/>
</dbReference>
<name>A0A7S0URD2_9CHLO</name>
<proteinExistence type="predicted"/>
<dbReference type="InterPro" id="IPR011992">
    <property type="entry name" value="EF-hand-dom_pair"/>
</dbReference>
<dbReference type="PANTHER" id="PTHR45942">
    <property type="entry name" value="PROTEIN PHOSPATASE 3 REGULATORY SUBUNIT B ALPHA ISOFORM TYPE 1"/>
    <property type="match status" value="1"/>
</dbReference>
<evidence type="ECO:0000313" key="5">
    <source>
        <dbReference type="EMBL" id="CAD8769831.1"/>
    </source>
</evidence>
<dbReference type="PROSITE" id="PS50222">
    <property type="entry name" value="EF_HAND_2"/>
    <property type="match status" value="2"/>
</dbReference>
<keyword evidence="1" id="KW-0479">Metal-binding</keyword>
<dbReference type="AlphaFoldDB" id="A0A7S0URD2"/>
<evidence type="ECO:0000256" key="3">
    <source>
        <dbReference type="ARBA" id="ARBA00022837"/>
    </source>
</evidence>
<accession>A0A7S0URD2</accession>
<evidence type="ECO:0000256" key="2">
    <source>
        <dbReference type="ARBA" id="ARBA00022737"/>
    </source>
</evidence>
<dbReference type="PROSITE" id="PS00018">
    <property type="entry name" value="EF_HAND_1"/>
    <property type="match status" value="2"/>
</dbReference>
<dbReference type="Pfam" id="PF13499">
    <property type="entry name" value="EF-hand_7"/>
    <property type="match status" value="1"/>
</dbReference>
<dbReference type="EMBL" id="HBFM01009777">
    <property type="protein sequence ID" value="CAD8769831.1"/>
    <property type="molecule type" value="Transcribed_RNA"/>
</dbReference>
<reference evidence="5" key="1">
    <citation type="submission" date="2021-01" db="EMBL/GenBank/DDBJ databases">
        <authorList>
            <person name="Corre E."/>
            <person name="Pelletier E."/>
            <person name="Niang G."/>
            <person name="Scheremetjew M."/>
            <person name="Finn R."/>
            <person name="Kale V."/>
            <person name="Holt S."/>
            <person name="Cochrane G."/>
            <person name="Meng A."/>
            <person name="Brown T."/>
            <person name="Cohen L."/>
        </authorList>
    </citation>
    <scope>NUCLEOTIDE SEQUENCE</scope>
    <source>
        <strain evidence="5">SAG 63-3</strain>
    </source>
</reference>